<evidence type="ECO:0000313" key="6">
    <source>
        <dbReference type="EMBL" id="NWZ28613.1"/>
    </source>
</evidence>
<keyword evidence="7" id="KW-1185">Reference proteome</keyword>
<dbReference type="PANTHER" id="PTHR16736:SF6">
    <property type="entry name" value="CORTEXIN DOMAIN CONTAINING 2"/>
    <property type="match status" value="1"/>
</dbReference>
<evidence type="ECO:0000256" key="1">
    <source>
        <dbReference type="ARBA" id="ARBA00004167"/>
    </source>
</evidence>
<protein>
    <submittedName>
        <fullName evidence="6">CTXD1 protein</fullName>
    </submittedName>
</protein>
<feature type="non-terminal residue" evidence="6">
    <location>
        <position position="1"/>
    </location>
</feature>
<proteinExistence type="predicted"/>
<dbReference type="AlphaFoldDB" id="A0A7K7LCV2"/>
<evidence type="ECO:0000256" key="5">
    <source>
        <dbReference type="SAM" id="Phobius"/>
    </source>
</evidence>
<comment type="subcellular location">
    <subcellularLocation>
        <location evidence="1">Membrane</location>
        <topology evidence="1">Single-pass membrane protein</topology>
    </subcellularLocation>
</comment>
<dbReference type="Pfam" id="PF11057">
    <property type="entry name" value="Cortexin"/>
    <property type="match status" value="1"/>
</dbReference>
<accession>A0A7K7LCV2</accession>
<evidence type="ECO:0000256" key="2">
    <source>
        <dbReference type="ARBA" id="ARBA00022692"/>
    </source>
</evidence>
<feature type="non-terminal residue" evidence="6">
    <location>
        <position position="54"/>
    </location>
</feature>
<reference evidence="6 7" key="1">
    <citation type="submission" date="2019-09" db="EMBL/GenBank/DDBJ databases">
        <title>Bird 10,000 Genomes (B10K) Project - Family phase.</title>
        <authorList>
            <person name="Zhang G."/>
        </authorList>
    </citation>
    <scope>NUCLEOTIDE SEQUENCE [LARGE SCALE GENOMIC DNA]</scope>
    <source>
        <strain evidence="6">OUT-0051</strain>
        <tissue evidence="6">Kidney</tissue>
    </source>
</reference>
<gene>
    <name evidence="6" type="primary">Ctxnd1_1</name>
    <name evidence="6" type="ORF">ASASCU_R15325</name>
</gene>
<dbReference type="EMBL" id="VZSO01000540">
    <property type="protein sequence ID" value="NWZ28613.1"/>
    <property type="molecule type" value="Genomic_DNA"/>
</dbReference>
<keyword evidence="4 5" id="KW-0472">Membrane</keyword>
<dbReference type="Proteomes" id="UP000525565">
    <property type="component" value="Unassembled WGS sequence"/>
</dbReference>
<name>A0A7K7LCV2_9AVES</name>
<keyword evidence="3 5" id="KW-1133">Transmembrane helix</keyword>
<comment type="caution">
    <text evidence="6">The sequence shown here is derived from an EMBL/GenBank/DDBJ whole genome shotgun (WGS) entry which is preliminary data.</text>
</comment>
<dbReference type="InterPro" id="IPR020066">
    <property type="entry name" value="Cortexin"/>
</dbReference>
<organism evidence="6 7">
    <name type="scientific">Asarcornis scutulata</name>
    <dbReference type="NCBI Taxonomy" id="75869"/>
    <lineage>
        <taxon>Eukaryota</taxon>
        <taxon>Metazoa</taxon>
        <taxon>Chordata</taxon>
        <taxon>Craniata</taxon>
        <taxon>Vertebrata</taxon>
        <taxon>Euteleostomi</taxon>
        <taxon>Archelosauria</taxon>
        <taxon>Archosauria</taxon>
        <taxon>Dinosauria</taxon>
        <taxon>Saurischia</taxon>
        <taxon>Theropoda</taxon>
        <taxon>Coelurosauria</taxon>
        <taxon>Aves</taxon>
        <taxon>Neognathae</taxon>
        <taxon>Galloanserae</taxon>
        <taxon>Anseriformes</taxon>
        <taxon>Anatidae</taxon>
        <taxon>Anatinae</taxon>
        <taxon>Asarcornis</taxon>
    </lineage>
</organism>
<dbReference type="GO" id="GO:0016020">
    <property type="term" value="C:membrane"/>
    <property type="evidence" value="ECO:0007669"/>
    <property type="project" value="UniProtKB-SubCell"/>
</dbReference>
<evidence type="ECO:0000313" key="7">
    <source>
        <dbReference type="Proteomes" id="UP000525565"/>
    </source>
</evidence>
<feature type="transmembrane region" description="Helical" evidence="5">
    <location>
        <begin position="15"/>
        <end position="33"/>
    </location>
</feature>
<keyword evidence="2 5" id="KW-0812">Transmembrane</keyword>
<dbReference type="PANTHER" id="PTHR16736">
    <property type="entry name" value="CORTEXIN-1-RELATED"/>
    <property type="match status" value="1"/>
</dbReference>
<evidence type="ECO:0000256" key="3">
    <source>
        <dbReference type="ARBA" id="ARBA00022989"/>
    </source>
</evidence>
<sequence>MENTVPPPAVDVDKGFTMAFVVLVCLFLLAVAMRCAKLVVDPYSAFSASTWEEE</sequence>
<evidence type="ECO:0000256" key="4">
    <source>
        <dbReference type="ARBA" id="ARBA00023136"/>
    </source>
</evidence>